<sequence>MFLPPGSIFLPRLSNGSNTARHCSNDFMKKLTSSSPSSGLLTRVEPREKEKFWSFEEIDEERWLALGREPLKTEFSLFGLWGAPQTVYLALLDRTGSKISVFGLQVPDGKFPSIAKAYPSAVRLERALYDLFGLQAQGSLDSRPWLDHGKWGVRFPLGDAYPGGEEKLYSFFPARGESLHQVPVGPVHAGIIEPGHFRFTMSGEIVVRMEERLGYTHKGIESLFSGASIDKGMEIAGRISGDSTVAYAYGYALAVEEALGISPPPRAEWIRALMAELERMANHLGDVGAICNDAAFPRILSRCAVLREKILRCAQSCFGHRLMRDKIVVGGVKEDLDAEGLSRIRELLETIKEEVVCLKDFYDSKNSLQDRTVGTGVLDRRLAELFGAGGFIGRASGRNFDSRKAFAYKPYDSLSFEVPVLEDGDVNARVWIRILEIEQSVKLLEQVLEGMPPGSICTERTGGEGSGKGLSVVESFRGDILTWIEIYNGKIIRCHPRDPSWFQWPLLEKVIVGGVIADFPLCNKSFNCSYSGHDL</sequence>
<evidence type="ECO:0000256" key="1">
    <source>
        <dbReference type="ARBA" id="ARBA00023002"/>
    </source>
</evidence>
<feature type="domain" description="NADH-quinone oxidoreductase subunit D" evidence="4">
    <location>
        <begin position="306"/>
        <end position="459"/>
    </location>
</feature>
<proteinExistence type="predicted"/>
<reference evidence="5 6" key="1">
    <citation type="submission" date="2020-12" db="EMBL/GenBank/DDBJ databases">
        <authorList>
            <person name="Awala S.I."/>
            <person name="Gwak J.-H."/>
            <person name="Kim S.-J."/>
            <person name="Rhee S.-K."/>
        </authorList>
    </citation>
    <scope>NUCLEOTIDE SEQUENCE [LARGE SCALE GENOMIC DNA]</scope>
    <source>
        <strain evidence="5 6">IT5</strain>
    </source>
</reference>
<dbReference type="PANTHER" id="PTHR43485">
    <property type="entry name" value="HYDROGENASE-4 COMPONENT G"/>
    <property type="match status" value="1"/>
</dbReference>
<dbReference type="InterPro" id="IPR037232">
    <property type="entry name" value="NADH_quin_OxRdtase_su_C/D-like"/>
</dbReference>
<keyword evidence="2" id="KW-0520">NAD</keyword>
<dbReference type="Pfam" id="PF00346">
    <property type="entry name" value="Complex1_49kDa"/>
    <property type="match status" value="1"/>
</dbReference>
<organism evidence="5 6">
    <name type="scientific">Candidatus Methylacidiphilum infernorum</name>
    <dbReference type="NCBI Taxonomy" id="511746"/>
    <lineage>
        <taxon>Bacteria</taxon>
        <taxon>Pseudomonadati</taxon>
        <taxon>Verrucomicrobiota</taxon>
        <taxon>Methylacidiphilae</taxon>
        <taxon>Methylacidiphilales</taxon>
        <taxon>Methylacidiphilaceae</taxon>
        <taxon>Methylacidiphilum (ex Ratnadevi et al. 2023)</taxon>
    </lineage>
</organism>
<dbReference type="SUPFAM" id="SSF143243">
    <property type="entry name" value="Nqo5-like"/>
    <property type="match status" value="1"/>
</dbReference>
<dbReference type="InterPro" id="IPR001268">
    <property type="entry name" value="NADH_UbQ_OxRdtase_30kDa_su"/>
</dbReference>
<gene>
    <name evidence="5" type="ORF">EM20IM_07740</name>
</gene>
<dbReference type="Proteomes" id="UP000663088">
    <property type="component" value="Chromosome"/>
</dbReference>
<name>A0ABX7PTS5_9BACT</name>
<evidence type="ECO:0000313" key="6">
    <source>
        <dbReference type="Proteomes" id="UP000663088"/>
    </source>
</evidence>
<evidence type="ECO:0000259" key="3">
    <source>
        <dbReference type="Pfam" id="PF00329"/>
    </source>
</evidence>
<keyword evidence="6" id="KW-1185">Reference proteome</keyword>
<dbReference type="EMBL" id="CP065956">
    <property type="protein sequence ID" value="QSR86385.1"/>
    <property type="molecule type" value="Genomic_DNA"/>
</dbReference>
<dbReference type="InterPro" id="IPR001135">
    <property type="entry name" value="NADH_Q_OxRdtase_suD"/>
</dbReference>
<evidence type="ECO:0000256" key="2">
    <source>
        <dbReference type="ARBA" id="ARBA00023027"/>
    </source>
</evidence>
<dbReference type="InterPro" id="IPR052197">
    <property type="entry name" value="ComplexI_49kDa-like"/>
</dbReference>
<dbReference type="InterPro" id="IPR029014">
    <property type="entry name" value="NiFe-Hase_large"/>
</dbReference>
<keyword evidence="1" id="KW-0560">Oxidoreductase</keyword>
<dbReference type="Gene3D" id="1.10.645.10">
    <property type="entry name" value="Cytochrome-c3 Hydrogenase, chain B"/>
    <property type="match status" value="1"/>
</dbReference>
<accession>A0ABX7PTS5</accession>
<evidence type="ECO:0000259" key="4">
    <source>
        <dbReference type="Pfam" id="PF00346"/>
    </source>
</evidence>
<protein>
    <submittedName>
        <fullName evidence="5">NADH-quinone oxidoreductase subunit C</fullName>
    </submittedName>
</protein>
<evidence type="ECO:0000313" key="5">
    <source>
        <dbReference type="EMBL" id="QSR86385.1"/>
    </source>
</evidence>
<dbReference type="PANTHER" id="PTHR43485:SF1">
    <property type="entry name" value="FORMATE HYDROGENLYASE SUBUNIT 5-RELATED"/>
    <property type="match status" value="1"/>
</dbReference>
<dbReference type="SUPFAM" id="SSF56762">
    <property type="entry name" value="HydB/Nqo4-like"/>
    <property type="match status" value="1"/>
</dbReference>
<feature type="domain" description="NADH:ubiquinone oxidoreductase 30kDa subunit" evidence="3">
    <location>
        <begin position="107"/>
        <end position="165"/>
    </location>
</feature>
<dbReference type="Pfam" id="PF00329">
    <property type="entry name" value="Complex1_30kDa"/>
    <property type="match status" value="1"/>
</dbReference>